<name>A0A1R1XPE9_9FUNG</name>
<evidence type="ECO:0000256" key="2">
    <source>
        <dbReference type="ARBA" id="ARBA00007116"/>
    </source>
</evidence>
<evidence type="ECO:0000256" key="1">
    <source>
        <dbReference type="ARBA" id="ARBA00004496"/>
    </source>
</evidence>
<dbReference type="InterPro" id="IPR057268">
    <property type="entry name" value="Ribosomal_L18"/>
</dbReference>
<gene>
    <name evidence="8" type="ORF">AYI70_g6552</name>
</gene>
<comment type="subcellular location">
    <subcellularLocation>
        <location evidence="1">Cytoplasm</location>
    </subcellularLocation>
</comment>
<dbReference type="GO" id="GO:0000027">
    <property type="term" value="P:ribosomal large subunit assembly"/>
    <property type="evidence" value="ECO:0007669"/>
    <property type="project" value="TreeGrafter"/>
</dbReference>
<protein>
    <submittedName>
        <fullName evidence="8">60S ribosomal protein L5</fullName>
    </submittedName>
</protein>
<comment type="caution">
    <text evidence="8">The sequence shown here is derived from an EMBL/GenBank/DDBJ whole genome shotgun (WGS) entry which is preliminary data.</text>
</comment>
<dbReference type="CDD" id="cd00432">
    <property type="entry name" value="Ribosomal_L18_L5e"/>
    <property type="match status" value="1"/>
</dbReference>
<evidence type="ECO:0000256" key="6">
    <source>
        <dbReference type="SAM" id="MobiDB-lite"/>
    </source>
</evidence>
<dbReference type="GO" id="GO:0006412">
    <property type="term" value="P:translation"/>
    <property type="evidence" value="ECO:0007669"/>
    <property type="project" value="InterPro"/>
</dbReference>
<keyword evidence="4 8" id="KW-0689">Ribosomal protein</keyword>
<dbReference type="PANTHER" id="PTHR23410">
    <property type="entry name" value="RIBOSOMAL PROTEIN L5-RELATED"/>
    <property type="match status" value="1"/>
</dbReference>
<dbReference type="Pfam" id="PF17144">
    <property type="entry name" value="Ribosomal_L5e"/>
    <property type="match status" value="1"/>
</dbReference>
<evidence type="ECO:0000259" key="7">
    <source>
        <dbReference type="Pfam" id="PF14204"/>
    </source>
</evidence>
<evidence type="ECO:0000313" key="9">
    <source>
        <dbReference type="Proteomes" id="UP000187283"/>
    </source>
</evidence>
<reference evidence="8 9" key="1">
    <citation type="submission" date="2017-01" db="EMBL/GenBank/DDBJ databases">
        <authorList>
            <person name="Mah S.A."/>
            <person name="Swanson W.J."/>
            <person name="Moy G.W."/>
            <person name="Vacquier V.D."/>
        </authorList>
    </citation>
    <scope>NUCLEOTIDE SEQUENCE [LARGE SCALE GENOMIC DNA]</scope>
    <source>
        <strain evidence="8 9">GSMNP</strain>
    </source>
</reference>
<dbReference type="PRINTS" id="PR00058">
    <property type="entry name" value="RIBOSOMALL5"/>
</dbReference>
<feature type="compositionally biased region" description="Low complexity" evidence="6">
    <location>
        <begin position="285"/>
        <end position="295"/>
    </location>
</feature>
<dbReference type="SUPFAM" id="SSF53137">
    <property type="entry name" value="Translational machinery components"/>
    <property type="match status" value="1"/>
</dbReference>
<dbReference type="InterPro" id="IPR025607">
    <property type="entry name" value="Ribosomal_uL18_C_euk"/>
</dbReference>
<feature type="region of interest" description="Disordered" evidence="6">
    <location>
        <begin position="251"/>
        <end position="295"/>
    </location>
</feature>
<keyword evidence="3" id="KW-0963">Cytoplasm</keyword>
<comment type="similarity">
    <text evidence="2">Belongs to the universal ribosomal protein uL18 family.</text>
</comment>
<dbReference type="Gene3D" id="3.30.420.100">
    <property type="match status" value="1"/>
</dbReference>
<dbReference type="STRING" id="133412.A0A1R1XPE9"/>
<evidence type="ECO:0000256" key="4">
    <source>
        <dbReference type="ARBA" id="ARBA00022980"/>
    </source>
</evidence>
<evidence type="ECO:0000256" key="5">
    <source>
        <dbReference type="ARBA" id="ARBA00023274"/>
    </source>
</evidence>
<dbReference type="InterPro" id="IPR005485">
    <property type="entry name" value="Rbsml_uL18_euk_arch"/>
</dbReference>
<dbReference type="EMBL" id="LSSN01002314">
    <property type="protein sequence ID" value="OMJ16502.1"/>
    <property type="molecule type" value="Genomic_DNA"/>
</dbReference>
<evidence type="ECO:0000313" key="8">
    <source>
        <dbReference type="EMBL" id="OMJ16502.1"/>
    </source>
</evidence>
<dbReference type="HAMAP" id="MF_01337_A">
    <property type="entry name" value="Ribosomal_uL18_A"/>
    <property type="match status" value="1"/>
</dbReference>
<dbReference type="Proteomes" id="UP000187283">
    <property type="component" value="Unassembled WGS sequence"/>
</dbReference>
<dbReference type="FunFam" id="3.30.420.100:FF:000002">
    <property type="entry name" value="60S ribosomal protein L5"/>
    <property type="match status" value="1"/>
</dbReference>
<dbReference type="GO" id="GO:0022625">
    <property type="term" value="C:cytosolic large ribosomal subunit"/>
    <property type="evidence" value="ECO:0007669"/>
    <property type="project" value="TreeGrafter"/>
</dbReference>
<dbReference type="OrthoDB" id="1618453at2759"/>
<dbReference type="PANTHER" id="PTHR23410:SF12">
    <property type="entry name" value="LARGE RIBOSOMAL SUBUNIT PROTEIN UL18"/>
    <property type="match status" value="1"/>
</dbReference>
<feature type="compositionally biased region" description="Basic residues" evidence="6">
    <location>
        <begin position="261"/>
        <end position="282"/>
    </location>
</feature>
<sequence length="295" mass="33437">MPFVKLVKNKAYFKRYQTKFRRRREGKTDYYARKRLIVQAKNKYNSPKYRLVVRFTNTDVVCQIVYAKIQGDFVLASAYSHELPKYGVKVGLTNWSAAYCTGLLVARRVLTKLGLADKYAGVVEADGTFSITESVDESARPFKAFLDVGLKRTTTGAKIFAAMKGASDGGIYVPHSESRFPGFDVESKQLDAEVLRKYIYGGHVSEYMSQLEEEDEEKYKSHFSRFIAAGIDADSVEDMYKNAHAAIRANPVATPKEKVTPKSRHYRKQRLNAKQRKDKVKQRIAAAKRAAASEE</sequence>
<dbReference type="GO" id="GO:0008097">
    <property type="term" value="F:5S rRNA binding"/>
    <property type="evidence" value="ECO:0007669"/>
    <property type="project" value="InterPro"/>
</dbReference>
<dbReference type="GO" id="GO:0003735">
    <property type="term" value="F:structural constituent of ribosome"/>
    <property type="evidence" value="ECO:0007669"/>
    <property type="project" value="InterPro"/>
</dbReference>
<dbReference type="Pfam" id="PF14204">
    <property type="entry name" value="Ribosomal_L18_c"/>
    <property type="match status" value="1"/>
</dbReference>
<keyword evidence="5" id="KW-0687">Ribonucleoprotein</keyword>
<proteinExistence type="inferred from homology"/>
<feature type="domain" description="Large ribosomal subunit protein uL18 C-terminal eukaryotes" evidence="7">
    <location>
        <begin position="236"/>
        <end position="289"/>
    </location>
</feature>
<organism evidence="8 9">
    <name type="scientific">Smittium culicis</name>
    <dbReference type="NCBI Taxonomy" id="133412"/>
    <lineage>
        <taxon>Eukaryota</taxon>
        <taxon>Fungi</taxon>
        <taxon>Fungi incertae sedis</taxon>
        <taxon>Zoopagomycota</taxon>
        <taxon>Kickxellomycotina</taxon>
        <taxon>Harpellomycetes</taxon>
        <taxon>Harpellales</taxon>
        <taxon>Legeriomycetaceae</taxon>
        <taxon>Smittium</taxon>
    </lineage>
</organism>
<dbReference type="AlphaFoldDB" id="A0A1R1XPE9"/>
<accession>A0A1R1XPE9</accession>
<keyword evidence="9" id="KW-1185">Reference proteome</keyword>
<evidence type="ECO:0000256" key="3">
    <source>
        <dbReference type="ARBA" id="ARBA00022490"/>
    </source>
</evidence>